<evidence type="ECO:0000313" key="2">
    <source>
        <dbReference type="Proteomes" id="UP000182229"/>
    </source>
</evidence>
<dbReference type="Proteomes" id="UP000182229">
    <property type="component" value="Unassembled WGS sequence"/>
</dbReference>
<proteinExistence type="predicted"/>
<dbReference type="EMBL" id="MPIN01000006">
    <property type="protein sequence ID" value="OJH38257.1"/>
    <property type="molecule type" value="Genomic_DNA"/>
</dbReference>
<comment type="caution">
    <text evidence="1">The sequence shown here is derived from an EMBL/GenBank/DDBJ whole genome shotgun (WGS) entry which is preliminary data.</text>
</comment>
<gene>
    <name evidence="1" type="ORF">BON30_24260</name>
</gene>
<organism evidence="1 2">
    <name type="scientific">Cystobacter ferrugineus</name>
    <dbReference type="NCBI Taxonomy" id="83449"/>
    <lineage>
        <taxon>Bacteria</taxon>
        <taxon>Pseudomonadati</taxon>
        <taxon>Myxococcota</taxon>
        <taxon>Myxococcia</taxon>
        <taxon>Myxococcales</taxon>
        <taxon>Cystobacterineae</taxon>
        <taxon>Archangiaceae</taxon>
        <taxon>Cystobacter</taxon>
    </lineage>
</organism>
<reference evidence="2" key="1">
    <citation type="submission" date="2016-11" db="EMBL/GenBank/DDBJ databases">
        <authorList>
            <person name="Shukria A."/>
            <person name="Stevens D.C."/>
        </authorList>
    </citation>
    <scope>NUCLEOTIDE SEQUENCE [LARGE SCALE GENOMIC DNA]</scope>
    <source>
        <strain evidence="2">Cbfe23</strain>
    </source>
</reference>
<name>A0A1L9B7M4_9BACT</name>
<dbReference type="RefSeq" id="WP_071900763.1">
    <property type="nucleotide sequence ID" value="NZ_MPIN01000006.1"/>
</dbReference>
<protein>
    <submittedName>
        <fullName evidence="1">Uncharacterized protein</fullName>
    </submittedName>
</protein>
<dbReference type="AlphaFoldDB" id="A0A1L9B7M4"/>
<reference evidence="1 2" key="2">
    <citation type="submission" date="2016-12" db="EMBL/GenBank/DDBJ databases">
        <title>Draft Genome Sequence of Cystobacter ferrugineus Strain Cbfe23.</title>
        <authorList>
            <person name="Akbar S."/>
            <person name="Dowd S.E."/>
            <person name="Stevens D.C."/>
        </authorList>
    </citation>
    <scope>NUCLEOTIDE SEQUENCE [LARGE SCALE GENOMIC DNA]</scope>
    <source>
        <strain evidence="1 2">Cbfe23</strain>
    </source>
</reference>
<sequence length="105" mass="11945">MKPMRFREAKSIRLEKFGFEAEVQLVRVESPTSFGGERVFFVCPRMGCGALVNVLGCVMWYGWGCTRCTRWRGRNRRRIEVAPPLPWTAARDEESVSPTIGAPHA</sequence>
<keyword evidence="2" id="KW-1185">Reference proteome</keyword>
<dbReference type="STRING" id="83449.BON30_24260"/>
<evidence type="ECO:0000313" key="1">
    <source>
        <dbReference type="EMBL" id="OJH38257.1"/>
    </source>
</evidence>
<accession>A0A1L9B7M4</accession>